<organism evidence="2 3">
    <name type="scientific">Stenotrophomonas chelatiphaga</name>
    <dbReference type="NCBI Taxonomy" id="517011"/>
    <lineage>
        <taxon>Bacteria</taxon>
        <taxon>Pseudomonadati</taxon>
        <taxon>Pseudomonadota</taxon>
        <taxon>Gammaproteobacteria</taxon>
        <taxon>Lysobacterales</taxon>
        <taxon>Lysobacteraceae</taxon>
        <taxon>Stenotrophomonas</taxon>
    </lineage>
</organism>
<name>A0A0R0DDM9_9GAMM</name>
<dbReference type="PATRIC" id="fig|517011.3.peg.3099"/>
<gene>
    <name evidence="2" type="ORF">ABB28_02885</name>
</gene>
<accession>A0A0R0DDM9</accession>
<dbReference type="EMBL" id="LDJK01000008">
    <property type="protein sequence ID" value="KRG76407.1"/>
    <property type="molecule type" value="Genomic_DNA"/>
</dbReference>
<feature type="transmembrane region" description="Helical" evidence="1">
    <location>
        <begin position="87"/>
        <end position="111"/>
    </location>
</feature>
<keyword evidence="1" id="KW-1133">Transmembrane helix</keyword>
<evidence type="ECO:0000313" key="3">
    <source>
        <dbReference type="Proteomes" id="UP000051386"/>
    </source>
</evidence>
<evidence type="ECO:0000313" key="2">
    <source>
        <dbReference type="EMBL" id="KRG76407.1"/>
    </source>
</evidence>
<dbReference type="RefSeq" id="WP_057507180.1">
    <property type="nucleotide sequence ID" value="NZ_LDJK01000008.1"/>
</dbReference>
<protein>
    <submittedName>
        <fullName evidence="2">Uncharacterized protein</fullName>
    </submittedName>
</protein>
<dbReference type="Proteomes" id="UP000051386">
    <property type="component" value="Unassembled WGS sequence"/>
</dbReference>
<keyword evidence="1" id="KW-0812">Transmembrane</keyword>
<dbReference type="AlphaFoldDB" id="A0A0R0DDM9"/>
<feature type="transmembrane region" description="Helical" evidence="1">
    <location>
        <begin position="38"/>
        <end position="60"/>
    </location>
</feature>
<feature type="transmembrane region" description="Helical" evidence="1">
    <location>
        <begin position="6"/>
        <end position="26"/>
    </location>
</feature>
<comment type="caution">
    <text evidence="2">The sequence shown here is derived from an EMBL/GenBank/DDBJ whole genome shotgun (WGS) entry which is preliminary data.</text>
</comment>
<proteinExistence type="predicted"/>
<evidence type="ECO:0000256" key="1">
    <source>
        <dbReference type="SAM" id="Phobius"/>
    </source>
</evidence>
<reference evidence="2 3" key="1">
    <citation type="submission" date="2015-05" db="EMBL/GenBank/DDBJ databases">
        <title>Genome sequencing and analysis of members of genus Stenotrophomonas.</title>
        <authorList>
            <person name="Patil P.P."/>
            <person name="Midha S."/>
            <person name="Patil P.B."/>
        </authorList>
    </citation>
    <scope>NUCLEOTIDE SEQUENCE [LARGE SCALE GENOMIC DNA]</scope>
    <source>
        <strain evidence="2 3">DSM 21508</strain>
    </source>
</reference>
<keyword evidence="3" id="KW-1185">Reference proteome</keyword>
<keyword evidence="1" id="KW-0472">Membrane</keyword>
<sequence>MFFTLGQFAIIAGLALAYIAFVFAFSRSRQRLLRHAPTLLGCVTFSVAALFAAKNLLMLLGTTKEVKVLLGRNQTWEFIVNPSDDPFFYFLGLLLQFGTTCLCLVLAYSVWSNRPVDEA</sequence>